<evidence type="ECO:0008006" key="4">
    <source>
        <dbReference type="Google" id="ProtNLM"/>
    </source>
</evidence>
<feature type="region of interest" description="Disordered" evidence="2">
    <location>
        <begin position="127"/>
        <end position="155"/>
    </location>
</feature>
<proteinExistence type="predicted"/>
<dbReference type="EMBL" id="BKCJ010256537">
    <property type="protein sequence ID" value="GEZ24530.1"/>
    <property type="molecule type" value="Genomic_DNA"/>
</dbReference>
<reference evidence="3" key="1">
    <citation type="journal article" date="2019" name="Sci. Rep.">
        <title>Draft genome of Tanacetum cinerariifolium, the natural source of mosquito coil.</title>
        <authorList>
            <person name="Yamashiro T."/>
            <person name="Shiraishi A."/>
            <person name="Satake H."/>
            <person name="Nakayama K."/>
        </authorList>
    </citation>
    <scope>NUCLEOTIDE SEQUENCE</scope>
</reference>
<feature type="coiled-coil region" evidence="1">
    <location>
        <begin position="388"/>
        <end position="415"/>
    </location>
</feature>
<feature type="compositionally biased region" description="Pro residues" evidence="2">
    <location>
        <begin position="133"/>
        <end position="149"/>
    </location>
</feature>
<feature type="region of interest" description="Disordered" evidence="2">
    <location>
        <begin position="562"/>
        <end position="608"/>
    </location>
</feature>
<evidence type="ECO:0000313" key="3">
    <source>
        <dbReference type="EMBL" id="GEZ24530.1"/>
    </source>
</evidence>
<protein>
    <recommendedName>
        <fullName evidence="4">Synaptobrevin, longin-like domain protein</fullName>
    </recommendedName>
</protein>
<sequence length="608" mass="68821">MMRLQALVDKKKVIISEATIRDALRLDDAESIDCLPNEEIFTELSRMEYEKPSTKLTFYKAFFSPQWKFLIYTILHCMSAKRTSWNEFRKGFSRVDTPLFEGMIVAQQVDDVTDGGAADVDVDVVPAATDEPSIPPPSPIAAPPSPQQQPQPSHDAKISMDLLHTLLETCRTLTRRVEHLEVGTAQRVDTSEDTVMDDDVAAIEKYVEIEENADVQGRHAESQAQIYQIDIEHADKVLSIKDDELEPAELKEVVEVVTTAKLMTKVVTAASATITAIDTPITATTLTTAPNAARKRKSDEVIEQVQRKKKEANAVMMYQALKRKPQIEAQARKNMMIYLKNMAGFKMDYFKRMSYDDIHPIFEKYFNSNVAFLKKTKEQMKEEDRKALKRASKSQAEKEVKKKNLDEEVEELKKYLQIVPNDEDDVYTEATPLARKQLVKERFASSKPKNFSDDFLLTTLTYMYEKPDVQAQVWKNQRTVHGLAKGRHAESQAQIYQIDLEHADKVLSIKDDELEPAELKEVVEVVTTAKLMTKVVTAASATITAADTPITATTLTTAPNAARKRKRVVTRDSEETNTPSIIIHSEPKSKDKGKWIMVKKPKPLKKQA</sequence>
<accession>A0A699I817</accession>
<comment type="caution">
    <text evidence="3">The sequence shown here is derived from an EMBL/GenBank/DDBJ whole genome shotgun (WGS) entry which is preliminary data.</text>
</comment>
<keyword evidence="1" id="KW-0175">Coiled coil</keyword>
<organism evidence="3">
    <name type="scientific">Tanacetum cinerariifolium</name>
    <name type="common">Dalmatian daisy</name>
    <name type="synonym">Chrysanthemum cinerariifolium</name>
    <dbReference type="NCBI Taxonomy" id="118510"/>
    <lineage>
        <taxon>Eukaryota</taxon>
        <taxon>Viridiplantae</taxon>
        <taxon>Streptophyta</taxon>
        <taxon>Embryophyta</taxon>
        <taxon>Tracheophyta</taxon>
        <taxon>Spermatophyta</taxon>
        <taxon>Magnoliopsida</taxon>
        <taxon>eudicotyledons</taxon>
        <taxon>Gunneridae</taxon>
        <taxon>Pentapetalae</taxon>
        <taxon>asterids</taxon>
        <taxon>campanulids</taxon>
        <taxon>Asterales</taxon>
        <taxon>Asteraceae</taxon>
        <taxon>Asteroideae</taxon>
        <taxon>Anthemideae</taxon>
        <taxon>Anthemidinae</taxon>
        <taxon>Tanacetum</taxon>
    </lineage>
</organism>
<name>A0A699I817_TANCI</name>
<evidence type="ECO:0000256" key="1">
    <source>
        <dbReference type="SAM" id="Coils"/>
    </source>
</evidence>
<gene>
    <name evidence="3" type="ORF">Tci_496503</name>
</gene>
<feature type="compositionally biased region" description="Basic residues" evidence="2">
    <location>
        <begin position="597"/>
        <end position="608"/>
    </location>
</feature>
<dbReference type="AlphaFoldDB" id="A0A699I817"/>
<evidence type="ECO:0000256" key="2">
    <source>
        <dbReference type="SAM" id="MobiDB-lite"/>
    </source>
</evidence>
<feature type="compositionally biased region" description="Basic and acidic residues" evidence="2">
    <location>
        <begin position="585"/>
        <end position="594"/>
    </location>
</feature>